<accession>A0A7W8CXW6</accession>
<dbReference type="InterPro" id="IPR016032">
    <property type="entry name" value="Sig_transdc_resp-reg_C-effctor"/>
</dbReference>
<name>A0A7W8CXW6_9FIRM</name>
<gene>
    <name evidence="1" type="ORF">HNQ47_001678</name>
</gene>
<dbReference type="EMBL" id="JACHHK010000006">
    <property type="protein sequence ID" value="MBB5183643.1"/>
    <property type="molecule type" value="Genomic_DNA"/>
</dbReference>
<evidence type="ECO:0000313" key="1">
    <source>
        <dbReference type="EMBL" id="MBB5183643.1"/>
    </source>
</evidence>
<dbReference type="SUPFAM" id="SSF46894">
    <property type="entry name" value="C-terminal effector domain of the bipartite response regulators"/>
    <property type="match status" value="1"/>
</dbReference>
<keyword evidence="1" id="KW-0804">Transcription</keyword>
<dbReference type="GO" id="GO:0000428">
    <property type="term" value="C:DNA-directed RNA polymerase complex"/>
    <property type="evidence" value="ECO:0007669"/>
    <property type="project" value="UniProtKB-KW"/>
</dbReference>
<dbReference type="AlphaFoldDB" id="A0A7W8CXW6"/>
<keyword evidence="1" id="KW-0240">DNA-directed RNA polymerase</keyword>
<proteinExistence type="predicted"/>
<sequence>MKTNYYEWIYLFFQKDPEALPNLMAYFRPLTMTVIRNRLNVYYQESELADFLDLSGQVMVDCLYRCRTDRITRFDTYYSHCLNNRVIDASKHNVSHSLEAHYPTVHLDAFVREDIAHYVSETIPNRRMNVHDDVMVGIRKLEIEKSMKLYFTDYEISILKLKQIGYTNAEIAEARNISVRKVRYILLKIKKWFLHIDI</sequence>
<dbReference type="Proteomes" id="UP000539953">
    <property type="component" value="Unassembled WGS sequence"/>
</dbReference>
<reference evidence="1 2" key="1">
    <citation type="submission" date="2020-08" db="EMBL/GenBank/DDBJ databases">
        <title>Genomic Encyclopedia of Type Strains, Phase IV (KMG-IV): sequencing the most valuable type-strain genomes for metagenomic binning, comparative biology and taxonomic classification.</title>
        <authorList>
            <person name="Goeker M."/>
        </authorList>
    </citation>
    <scope>NUCLEOTIDE SEQUENCE [LARGE SCALE GENOMIC DNA]</scope>
    <source>
        <strain evidence="1 2">DSM 25799</strain>
    </source>
</reference>
<dbReference type="RefSeq" id="WP_183328940.1">
    <property type="nucleotide sequence ID" value="NZ_JACHHK010000006.1"/>
</dbReference>
<dbReference type="GO" id="GO:0003677">
    <property type="term" value="F:DNA binding"/>
    <property type="evidence" value="ECO:0007669"/>
    <property type="project" value="InterPro"/>
</dbReference>
<evidence type="ECO:0000313" key="2">
    <source>
        <dbReference type="Proteomes" id="UP000539953"/>
    </source>
</evidence>
<dbReference type="GO" id="GO:0006355">
    <property type="term" value="P:regulation of DNA-templated transcription"/>
    <property type="evidence" value="ECO:0007669"/>
    <property type="project" value="InterPro"/>
</dbReference>
<keyword evidence="2" id="KW-1185">Reference proteome</keyword>
<comment type="caution">
    <text evidence="1">The sequence shown here is derived from an EMBL/GenBank/DDBJ whole genome shotgun (WGS) entry which is preliminary data.</text>
</comment>
<protein>
    <submittedName>
        <fullName evidence="1">DNA-directed RNA polymerase specialized sigma24 family protein</fullName>
    </submittedName>
</protein>
<organism evidence="1 2">
    <name type="scientific">Catenisphaera adipataccumulans</name>
    <dbReference type="NCBI Taxonomy" id="700500"/>
    <lineage>
        <taxon>Bacteria</taxon>
        <taxon>Bacillati</taxon>
        <taxon>Bacillota</taxon>
        <taxon>Erysipelotrichia</taxon>
        <taxon>Erysipelotrichales</taxon>
        <taxon>Erysipelotrichaceae</taxon>
        <taxon>Catenisphaera</taxon>
    </lineage>
</organism>